<organism evidence="2">
    <name type="scientific">mine drainage metagenome</name>
    <dbReference type="NCBI Taxonomy" id="410659"/>
    <lineage>
        <taxon>unclassified sequences</taxon>
        <taxon>metagenomes</taxon>
        <taxon>ecological metagenomes</taxon>
    </lineage>
</organism>
<evidence type="ECO:0000256" key="1">
    <source>
        <dbReference type="SAM" id="MobiDB-lite"/>
    </source>
</evidence>
<reference evidence="2" key="1">
    <citation type="submission" date="2016-10" db="EMBL/GenBank/DDBJ databases">
        <title>Sequence of Gallionella enrichment culture.</title>
        <authorList>
            <person name="Poehlein A."/>
            <person name="Muehling M."/>
            <person name="Daniel R."/>
        </authorList>
    </citation>
    <scope>NUCLEOTIDE SEQUENCE</scope>
</reference>
<accession>A0A1J5R304</accession>
<dbReference type="InterPro" id="IPR036679">
    <property type="entry name" value="FlgN-like_sf"/>
</dbReference>
<protein>
    <submittedName>
        <fullName evidence="2">FlgN protein</fullName>
    </submittedName>
</protein>
<comment type="caution">
    <text evidence="2">The sequence shown here is derived from an EMBL/GenBank/DDBJ whole genome shotgun (WGS) entry which is preliminary data.</text>
</comment>
<dbReference type="EMBL" id="MLJW01000295">
    <property type="protein sequence ID" value="OIQ90344.1"/>
    <property type="molecule type" value="Genomic_DNA"/>
</dbReference>
<evidence type="ECO:0000313" key="2">
    <source>
        <dbReference type="EMBL" id="OIQ90344.1"/>
    </source>
</evidence>
<dbReference type="GO" id="GO:0044780">
    <property type="term" value="P:bacterial-type flagellum assembly"/>
    <property type="evidence" value="ECO:0007669"/>
    <property type="project" value="InterPro"/>
</dbReference>
<name>A0A1J5R304_9ZZZZ</name>
<dbReference type="AlphaFoldDB" id="A0A1J5R304"/>
<proteinExistence type="predicted"/>
<feature type="compositionally biased region" description="Low complexity" evidence="1">
    <location>
        <begin position="110"/>
        <end position="125"/>
    </location>
</feature>
<gene>
    <name evidence="2" type="ORF">GALL_277360</name>
</gene>
<dbReference type="SUPFAM" id="SSF140566">
    <property type="entry name" value="FlgN-like"/>
    <property type="match status" value="1"/>
</dbReference>
<feature type="region of interest" description="Disordered" evidence="1">
    <location>
        <begin position="106"/>
        <end position="125"/>
    </location>
</feature>
<sequence>MAEGSARDAQQQAQRALLEELARILQGELDAMLAGQPLQLPELAARKSALCAELERLGTDALGDELRGLLKEVAQANARNGAIVAAMIRNTQGAIDILRGAVGGGDVYDPRGQSRSPSSRPLGSA</sequence>